<reference evidence="2" key="1">
    <citation type="journal article" date="2017" name="Nat. Commun.">
        <title>The asparagus genome sheds light on the origin and evolution of a young Y chromosome.</title>
        <authorList>
            <person name="Harkess A."/>
            <person name="Zhou J."/>
            <person name="Xu C."/>
            <person name="Bowers J.E."/>
            <person name="Van der Hulst R."/>
            <person name="Ayyampalayam S."/>
            <person name="Mercati F."/>
            <person name="Riccardi P."/>
            <person name="McKain M.R."/>
            <person name="Kakrana A."/>
            <person name="Tang H."/>
            <person name="Ray J."/>
            <person name="Groenendijk J."/>
            <person name="Arikit S."/>
            <person name="Mathioni S.M."/>
            <person name="Nakano M."/>
            <person name="Shan H."/>
            <person name="Telgmann-Rauber A."/>
            <person name="Kanno A."/>
            <person name="Yue Z."/>
            <person name="Chen H."/>
            <person name="Li W."/>
            <person name="Chen Y."/>
            <person name="Xu X."/>
            <person name="Zhang Y."/>
            <person name="Luo S."/>
            <person name="Chen H."/>
            <person name="Gao J."/>
            <person name="Mao Z."/>
            <person name="Pires J.C."/>
            <person name="Luo M."/>
            <person name="Kudrna D."/>
            <person name="Wing R.A."/>
            <person name="Meyers B.C."/>
            <person name="Yi K."/>
            <person name="Kong H."/>
            <person name="Lavrijsen P."/>
            <person name="Sunseri F."/>
            <person name="Falavigna A."/>
            <person name="Ye Y."/>
            <person name="Leebens-Mack J.H."/>
            <person name="Chen G."/>
        </authorList>
    </citation>
    <scope>NUCLEOTIDE SEQUENCE [LARGE SCALE GENOMIC DNA]</scope>
    <source>
        <strain evidence="2">cv. DH0086</strain>
    </source>
</reference>
<dbReference type="EMBL" id="CM007384">
    <property type="protein sequence ID" value="ONK71104.1"/>
    <property type="molecule type" value="Genomic_DNA"/>
</dbReference>
<gene>
    <name evidence="1" type="ORF">A4U43_C04F4760</name>
</gene>
<evidence type="ECO:0000313" key="2">
    <source>
        <dbReference type="Proteomes" id="UP000243459"/>
    </source>
</evidence>
<name>A0A5P1EYZ9_ASPOF</name>
<accession>A0A5P1EYZ9</accession>
<evidence type="ECO:0000313" key="1">
    <source>
        <dbReference type="EMBL" id="ONK71104.1"/>
    </source>
</evidence>
<dbReference type="AlphaFoldDB" id="A0A5P1EYZ9"/>
<sequence>MVRFTRGLNERPNCQRFLSFERLVGTGPDRLFPERSRQLNRAEFERLQINEIAKSIRNWVCEIVNMKVKLNQGSELAKQRNGAIEVFEIAEVENSKMSKARDRRRNCPSHSSVNRTIVAREETCTAEADDTAVGSISQLMPSHLQQLVLVFQLARRREESSVMLFLNSIKNERSS</sequence>
<keyword evidence="2" id="KW-1185">Reference proteome</keyword>
<dbReference type="Gramene" id="ONK71104">
    <property type="protein sequence ID" value="ONK71104"/>
    <property type="gene ID" value="A4U43_C04F4760"/>
</dbReference>
<organism evidence="1 2">
    <name type="scientific">Asparagus officinalis</name>
    <name type="common">Garden asparagus</name>
    <dbReference type="NCBI Taxonomy" id="4686"/>
    <lineage>
        <taxon>Eukaryota</taxon>
        <taxon>Viridiplantae</taxon>
        <taxon>Streptophyta</taxon>
        <taxon>Embryophyta</taxon>
        <taxon>Tracheophyta</taxon>
        <taxon>Spermatophyta</taxon>
        <taxon>Magnoliopsida</taxon>
        <taxon>Liliopsida</taxon>
        <taxon>Asparagales</taxon>
        <taxon>Asparagaceae</taxon>
        <taxon>Asparagoideae</taxon>
        <taxon>Asparagus</taxon>
    </lineage>
</organism>
<protein>
    <submittedName>
        <fullName evidence="1">Uncharacterized protein</fullName>
    </submittedName>
</protein>
<proteinExistence type="predicted"/>
<dbReference type="Proteomes" id="UP000243459">
    <property type="component" value="Chromosome 4"/>
</dbReference>